<reference evidence="1" key="1">
    <citation type="submission" date="2023-03" db="EMBL/GenBank/DDBJ databases">
        <title>Massive genome expansion in bonnet fungi (Mycena s.s.) driven by repeated elements and novel gene families across ecological guilds.</title>
        <authorList>
            <consortium name="Lawrence Berkeley National Laboratory"/>
            <person name="Harder C.B."/>
            <person name="Miyauchi S."/>
            <person name="Viragh M."/>
            <person name="Kuo A."/>
            <person name="Thoen E."/>
            <person name="Andreopoulos B."/>
            <person name="Lu D."/>
            <person name="Skrede I."/>
            <person name="Drula E."/>
            <person name="Henrissat B."/>
            <person name="Morin E."/>
            <person name="Kohler A."/>
            <person name="Barry K."/>
            <person name="LaButti K."/>
            <person name="Morin E."/>
            <person name="Salamov A."/>
            <person name="Lipzen A."/>
            <person name="Mereny Z."/>
            <person name="Hegedus B."/>
            <person name="Baldrian P."/>
            <person name="Stursova M."/>
            <person name="Weitz H."/>
            <person name="Taylor A."/>
            <person name="Grigoriev I.V."/>
            <person name="Nagy L.G."/>
            <person name="Martin F."/>
            <person name="Kauserud H."/>
        </authorList>
    </citation>
    <scope>NUCLEOTIDE SEQUENCE</scope>
    <source>
        <strain evidence="1">CBHHK002</strain>
    </source>
</reference>
<proteinExistence type="predicted"/>
<dbReference type="AlphaFoldDB" id="A0AAD7AGF5"/>
<sequence length="159" mass="17003">MRTTRHHAATWLTPGARECSAHFVHLTAPGLAWSGTLFICRLPAPSLGEGPMLQSCRTLPPLPLCAHNCGSGEHCVLSRCLVSHLTPTRHLAVVDCIRSGAVCTAKEGAASQRATVSVRSPRLSAHTIDPSLEVVTELTPCTCARVCTIHTHAQRAHHP</sequence>
<keyword evidence="2" id="KW-1185">Reference proteome</keyword>
<dbReference type="Proteomes" id="UP001218218">
    <property type="component" value="Unassembled WGS sequence"/>
</dbReference>
<dbReference type="EMBL" id="JARIHO010000007">
    <property type="protein sequence ID" value="KAJ7358024.1"/>
    <property type="molecule type" value="Genomic_DNA"/>
</dbReference>
<name>A0AAD7AGF5_9AGAR</name>
<gene>
    <name evidence="1" type="ORF">DFH08DRAFT_953224</name>
</gene>
<comment type="caution">
    <text evidence="1">The sequence shown here is derived from an EMBL/GenBank/DDBJ whole genome shotgun (WGS) entry which is preliminary data.</text>
</comment>
<evidence type="ECO:0000313" key="2">
    <source>
        <dbReference type="Proteomes" id="UP001218218"/>
    </source>
</evidence>
<organism evidence="1 2">
    <name type="scientific">Mycena albidolilacea</name>
    <dbReference type="NCBI Taxonomy" id="1033008"/>
    <lineage>
        <taxon>Eukaryota</taxon>
        <taxon>Fungi</taxon>
        <taxon>Dikarya</taxon>
        <taxon>Basidiomycota</taxon>
        <taxon>Agaricomycotina</taxon>
        <taxon>Agaricomycetes</taxon>
        <taxon>Agaricomycetidae</taxon>
        <taxon>Agaricales</taxon>
        <taxon>Marasmiineae</taxon>
        <taxon>Mycenaceae</taxon>
        <taxon>Mycena</taxon>
    </lineage>
</organism>
<evidence type="ECO:0000313" key="1">
    <source>
        <dbReference type="EMBL" id="KAJ7358024.1"/>
    </source>
</evidence>
<protein>
    <submittedName>
        <fullName evidence="1">Uncharacterized protein</fullName>
    </submittedName>
</protein>
<accession>A0AAD7AGF5</accession>